<dbReference type="Pfam" id="PF00018">
    <property type="entry name" value="SH3_1"/>
    <property type="match status" value="1"/>
</dbReference>
<dbReference type="SMART" id="SM00326">
    <property type="entry name" value="SH3"/>
    <property type="match status" value="1"/>
</dbReference>
<comment type="caution">
    <text evidence="4">The sequence shown here is derived from an EMBL/GenBank/DDBJ whole genome shotgun (WGS) entry which is preliminary data.</text>
</comment>
<dbReference type="AlphaFoldDB" id="A0A8H8A1Y1"/>
<dbReference type="EMBL" id="JAEFCI010000278">
    <property type="protein sequence ID" value="KAG5463663.1"/>
    <property type="molecule type" value="Genomic_DNA"/>
</dbReference>
<dbReference type="InterPro" id="IPR001452">
    <property type="entry name" value="SH3_domain"/>
</dbReference>
<evidence type="ECO:0000313" key="4">
    <source>
        <dbReference type="EMBL" id="KAG5463663.1"/>
    </source>
</evidence>
<accession>A0A8H8A1Y1</accession>
<reference evidence="4 5" key="1">
    <citation type="journal article" name="Sci. Rep.">
        <title>Genome-scale phylogenetic analyses confirm Olpidium as the closest living zoosporic fungus to the non-flagellated, terrestrial fungi.</title>
        <authorList>
            <person name="Chang Y."/>
            <person name="Rochon D."/>
            <person name="Sekimoto S."/>
            <person name="Wang Y."/>
            <person name="Chovatia M."/>
            <person name="Sandor L."/>
            <person name="Salamov A."/>
            <person name="Grigoriev I.V."/>
            <person name="Stajich J.E."/>
            <person name="Spatafora J.W."/>
        </authorList>
    </citation>
    <scope>NUCLEOTIDE SEQUENCE [LARGE SCALE GENOMIC DNA]</scope>
    <source>
        <strain evidence="4">S191</strain>
    </source>
</reference>
<sequence length="72" mass="7802">MQRHDIVVQAMFDYDTPDPSSLSLKTGDVIQVLNTLESGWWDGYLANSNARGWFPGGGLGKLVGCGACLHHP</sequence>
<name>A0A8H8A1Y1_9FUNG</name>
<feature type="domain" description="SH3" evidence="3">
    <location>
        <begin position="3"/>
        <end position="64"/>
    </location>
</feature>
<dbReference type="SUPFAM" id="SSF50044">
    <property type="entry name" value="SH3-domain"/>
    <property type="match status" value="1"/>
</dbReference>
<dbReference type="InterPro" id="IPR036028">
    <property type="entry name" value="SH3-like_dom_sf"/>
</dbReference>
<evidence type="ECO:0000256" key="1">
    <source>
        <dbReference type="ARBA" id="ARBA00022443"/>
    </source>
</evidence>
<evidence type="ECO:0000259" key="3">
    <source>
        <dbReference type="PROSITE" id="PS50002"/>
    </source>
</evidence>
<keyword evidence="1 2" id="KW-0728">SH3 domain</keyword>
<protein>
    <recommendedName>
        <fullName evidence="3">SH3 domain-containing protein</fullName>
    </recommendedName>
</protein>
<dbReference type="PROSITE" id="PS50002">
    <property type="entry name" value="SH3"/>
    <property type="match status" value="1"/>
</dbReference>
<evidence type="ECO:0000313" key="5">
    <source>
        <dbReference type="Proteomes" id="UP000673691"/>
    </source>
</evidence>
<dbReference type="OrthoDB" id="10255964at2759"/>
<organism evidence="4 5">
    <name type="scientific">Olpidium bornovanus</name>
    <dbReference type="NCBI Taxonomy" id="278681"/>
    <lineage>
        <taxon>Eukaryota</taxon>
        <taxon>Fungi</taxon>
        <taxon>Fungi incertae sedis</taxon>
        <taxon>Olpidiomycota</taxon>
        <taxon>Olpidiomycotina</taxon>
        <taxon>Olpidiomycetes</taxon>
        <taxon>Olpidiales</taxon>
        <taxon>Olpidiaceae</taxon>
        <taxon>Olpidium</taxon>
    </lineage>
</organism>
<gene>
    <name evidence="4" type="ORF">BJ554DRAFT_5637</name>
</gene>
<proteinExistence type="predicted"/>
<evidence type="ECO:0000256" key="2">
    <source>
        <dbReference type="PROSITE-ProRule" id="PRU00192"/>
    </source>
</evidence>
<keyword evidence="5" id="KW-1185">Reference proteome</keyword>
<dbReference type="PRINTS" id="PR00452">
    <property type="entry name" value="SH3DOMAIN"/>
</dbReference>
<dbReference type="Proteomes" id="UP000673691">
    <property type="component" value="Unassembled WGS sequence"/>
</dbReference>
<dbReference type="Gene3D" id="2.30.30.40">
    <property type="entry name" value="SH3 Domains"/>
    <property type="match status" value="1"/>
</dbReference>